<feature type="transmembrane region" description="Helical" evidence="1">
    <location>
        <begin position="16"/>
        <end position="37"/>
    </location>
</feature>
<gene>
    <name evidence="2" type="ORF">A9Q93_07270</name>
</gene>
<reference evidence="3" key="1">
    <citation type="journal article" date="2017" name="Proc. Natl. Acad. Sci. U.S.A.">
        <title>Simulation of Deepwater Horizon oil plume reveals substrate specialization within a complex community of hydrocarbon-degraders.</title>
        <authorList>
            <person name="Hu P."/>
            <person name="Dubinsky E.A."/>
            <person name="Probst A.J."/>
            <person name="Wang J."/>
            <person name="Sieber C.M.K."/>
            <person name="Tom L.M."/>
            <person name="Gardinali P."/>
            <person name="Banfield J.F."/>
            <person name="Atlas R.M."/>
            <person name="Andersen G.L."/>
        </authorList>
    </citation>
    <scope>NUCLEOTIDE SEQUENCE [LARGE SCALE GENOMIC DNA]</scope>
</reference>
<dbReference type="EMBL" id="MAAX01000113">
    <property type="protein sequence ID" value="OUS14895.1"/>
    <property type="molecule type" value="Genomic_DNA"/>
</dbReference>
<evidence type="ECO:0000313" key="2">
    <source>
        <dbReference type="EMBL" id="OUS14895.1"/>
    </source>
</evidence>
<keyword evidence="1" id="KW-1133">Transmembrane helix</keyword>
<sequence>MKNEKKDKILLHARNLQWLIIIYTVIFLSRFLLSFGFPEFYEQHIGDNFPVLYITALGLPITGYAIWYVLNVAPLREGSKTSKVLGLLFFGIIGMWMTFPLLNKVKDQLERKNSRVSIGW</sequence>
<comment type="caution">
    <text evidence="2">The sequence shown here is derived from an EMBL/GenBank/DDBJ whole genome shotgun (WGS) entry which is preliminary data.</text>
</comment>
<feature type="transmembrane region" description="Helical" evidence="1">
    <location>
        <begin position="82"/>
        <end position="102"/>
    </location>
</feature>
<name>A0A1Z8AX39_9FLAO</name>
<evidence type="ECO:0000313" key="3">
    <source>
        <dbReference type="Proteomes" id="UP000196102"/>
    </source>
</evidence>
<feature type="transmembrane region" description="Helical" evidence="1">
    <location>
        <begin position="49"/>
        <end position="70"/>
    </location>
</feature>
<dbReference type="Proteomes" id="UP000196102">
    <property type="component" value="Unassembled WGS sequence"/>
</dbReference>
<dbReference type="AlphaFoldDB" id="A0A1Z8AX39"/>
<evidence type="ECO:0000256" key="1">
    <source>
        <dbReference type="SAM" id="Phobius"/>
    </source>
</evidence>
<proteinExistence type="predicted"/>
<protein>
    <submittedName>
        <fullName evidence="2">Uncharacterized protein</fullName>
    </submittedName>
</protein>
<organism evidence="2 3">
    <name type="scientific">Nonlabens dokdonensis</name>
    <dbReference type="NCBI Taxonomy" id="328515"/>
    <lineage>
        <taxon>Bacteria</taxon>
        <taxon>Pseudomonadati</taxon>
        <taxon>Bacteroidota</taxon>
        <taxon>Flavobacteriia</taxon>
        <taxon>Flavobacteriales</taxon>
        <taxon>Flavobacteriaceae</taxon>
        <taxon>Nonlabens</taxon>
    </lineage>
</organism>
<accession>A0A1Z8AX39</accession>
<dbReference type="RefSeq" id="WP_303686749.1">
    <property type="nucleotide sequence ID" value="NZ_CAJXYO010000033.1"/>
</dbReference>
<keyword evidence="1" id="KW-0472">Membrane</keyword>
<keyword evidence="1" id="KW-0812">Transmembrane</keyword>